<protein>
    <recommendedName>
        <fullName evidence="2">Spen paralogue and orthologue SPOC C-terminal domain-containing protein</fullName>
    </recommendedName>
</protein>
<dbReference type="STRING" id="52838.A0A4S8K6B1"/>
<feature type="region of interest" description="Disordered" evidence="1">
    <location>
        <begin position="896"/>
        <end position="918"/>
    </location>
</feature>
<dbReference type="CDD" id="cd21538">
    <property type="entry name" value="SPOC_TFIIS"/>
    <property type="match status" value="1"/>
</dbReference>
<evidence type="ECO:0000259" key="2">
    <source>
        <dbReference type="Pfam" id="PF07744"/>
    </source>
</evidence>
<evidence type="ECO:0000313" key="4">
    <source>
        <dbReference type="Proteomes" id="UP000317650"/>
    </source>
</evidence>
<accession>A0A4S8K6B1</accession>
<feature type="compositionally biased region" description="Basic and acidic residues" evidence="1">
    <location>
        <begin position="299"/>
        <end position="308"/>
    </location>
</feature>
<gene>
    <name evidence="3" type="ORF">C4D60_Mb08t24560</name>
</gene>
<dbReference type="GO" id="GO:0005634">
    <property type="term" value="C:nucleus"/>
    <property type="evidence" value="ECO:0007669"/>
    <property type="project" value="TreeGrafter"/>
</dbReference>
<feature type="region of interest" description="Disordered" evidence="1">
    <location>
        <begin position="541"/>
        <end position="569"/>
    </location>
</feature>
<dbReference type="Proteomes" id="UP000317650">
    <property type="component" value="Chromosome 8"/>
</dbReference>
<dbReference type="PANTHER" id="PTHR11477">
    <property type="entry name" value="TRANSCRIPTION FACTOR S-II ZINC FINGER DOMAIN-CONTAINING PROTEIN"/>
    <property type="match status" value="1"/>
</dbReference>
<dbReference type="AlphaFoldDB" id="A0A4S8K6B1"/>
<proteinExistence type="predicted"/>
<feature type="compositionally biased region" description="Polar residues" evidence="1">
    <location>
        <begin position="281"/>
        <end position="297"/>
    </location>
</feature>
<sequence>MNNNRLGPDVPLRKLILLASRNDSELQFMSEVSRKRKDMDSLPDNKICNIVFHPGNLSRHIEHLPPTDSSLSLPGLTPSLGASQSRTQGFPYDNEFISSRPTNAQSHFGDHPVCSMTSTLGSIYMKGATFMESANNSSDSFALQQNGQFVMANVTAPQVSVSTDARSPTDGIGRQTELSNLQSYVGMNLGHINQNISCTEAYLTAQGSYTGMNIGYENCDCTSKPLSCSMPSPCLQSVEPSKMKLFNKCSDLDGESLVKDFKESEITRTNGCCQYTDIADDSSTTKDTPNSAESYSVNKGKEDRDSHQNPRTYITQNEQIKSVAEKNSSVHTEKLWDGSLQLNTSTTVSTVAFFKSGEKAQDIRWCDLLEVKGKVRLQAFEKFIQELPRSRTRALMVISLCWKAGSSISGLTGMKEVAKVYQETERVGFAQICPGIDLYVCPRSETIITILAKFGFFKGMAAVEEDQNSLIGCVVWRRGCQSLDSASKASERKINSLVEKALSSSEEILETNSPVLKKQDEHSKQTLLGTRQHDGMQCQHLPETRSNNADNASHMRTESKSRESSSVDCSSKSVGVLHIASSLPYNSPIAPVQISPPQKQELRSKECLKNPPLCAVEGRLTVLGSEPARSLLLQSSQMLPESHQRNITCSESSTYPSSYPDTLMQSAPSMPSGSIPVAKVYQETERVGFAQICPGIDLYVCPRSETIITILAKFGFFKGMAAVEEDQNSLIGCVVWRRGCQSLDSASKASERKINSLVEKALSSSEEILETNSPVLKKQDEHSKQTLLGTRQHDGMQCQHLPETRSNNADNASHMRTESKSRESSSVDCSSKSVGVLHIASSLPYNSPIAPVQISPPQKQELRSKECLKNPPLCAVEGRLTVLGSEPARSLLLQSSQMLPESHQRNITCSESSTYPSSYPDTLMQSAPSMPSGSIPVRLQTNTKTFLKSSCNSSEPSQTTLPGPPPLPPEVLKRIIQARAAAVAKETNEGVVMVEIPVGHVSEPKKFSMVIGPSPVLPGPPLSLPQSLSVCPSPVDVDDLPEFDFSSTSKFIESPGNKYPWSSYPISEVHPFNSNSQVIWAII</sequence>
<reference evidence="3 4" key="1">
    <citation type="journal article" date="2019" name="Nat. Plants">
        <title>Genome sequencing of Musa balbisiana reveals subgenome evolution and function divergence in polyploid bananas.</title>
        <authorList>
            <person name="Yao X."/>
        </authorList>
    </citation>
    <scope>NUCLEOTIDE SEQUENCE [LARGE SCALE GENOMIC DNA]</scope>
    <source>
        <strain evidence="4">cv. DH-PKW</strain>
        <tissue evidence="3">Leaves</tissue>
    </source>
</reference>
<feature type="region of interest" description="Disordered" evidence="1">
    <location>
        <begin position="281"/>
        <end position="309"/>
    </location>
</feature>
<dbReference type="GO" id="GO:0006351">
    <property type="term" value="P:DNA-templated transcription"/>
    <property type="evidence" value="ECO:0007669"/>
    <property type="project" value="TreeGrafter"/>
</dbReference>
<feature type="compositionally biased region" description="Basic and acidic residues" evidence="1">
    <location>
        <begin position="813"/>
        <end position="825"/>
    </location>
</feature>
<dbReference type="Pfam" id="PF07744">
    <property type="entry name" value="SPOC"/>
    <property type="match status" value="1"/>
</dbReference>
<keyword evidence="4" id="KW-1185">Reference proteome</keyword>
<feature type="domain" description="Spen paralogue and orthologue SPOC C-terminal" evidence="2">
    <location>
        <begin position="331"/>
        <end position="477"/>
    </location>
</feature>
<organism evidence="3 4">
    <name type="scientific">Musa balbisiana</name>
    <name type="common">Banana</name>
    <dbReference type="NCBI Taxonomy" id="52838"/>
    <lineage>
        <taxon>Eukaryota</taxon>
        <taxon>Viridiplantae</taxon>
        <taxon>Streptophyta</taxon>
        <taxon>Embryophyta</taxon>
        <taxon>Tracheophyta</taxon>
        <taxon>Spermatophyta</taxon>
        <taxon>Magnoliopsida</taxon>
        <taxon>Liliopsida</taxon>
        <taxon>Zingiberales</taxon>
        <taxon>Musaceae</taxon>
        <taxon>Musa</taxon>
    </lineage>
</organism>
<name>A0A4S8K6B1_MUSBA</name>
<dbReference type="EMBL" id="PYDT01000002">
    <property type="protein sequence ID" value="THU70398.1"/>
    <property type="molecule type" value="Genomic_DNA"/>
</dbReference>
<evidence type="ECO:0000313" key="3">
    <source>
        <dbReference type="EMBL" id="THU70398.1"/>
    </source>
</evidence>
<dbReference type="PANTHER" id="PTHR11477:SF37">
    <property type="entry name" value="SPEN PARALOGUE AND ORTHOLOGUE SPOC C-TERMINAL DOMAIN-CONTAINING PROTEIN"/>
    <property type="match status" value="1"/>
</dbReference>
<feature type="region of interest" description="Disordered" evidence="1">
    <location>
        <begin position="801"/>
        <end position="829"/>
    </location>
</feature>
<dbReference type="InterPro" id="IPR012921">
    <property type="entry name" value="SPOC_C"/>
</dbReference>
<evidence type="ECO:0000256" key="1">
    <source>
        <dbReference type="SAM" id="MobiDB-lite"/>
    </source>
</evidence>
<comment type="caution">
    <text evidence="3">The sequence shown here is derived from an EMBL/GenBank/DDBJ whole genome shotgun (WGS) entry which is preliminary data.</text>
</comment>
<feature type="compositionally biased region" description="Basic and acidic residues" evidence="1">
    <location>
        <begin position="553"/>
        <end position="565"/>
    </location>
</feature>